<dbReference type="EMBL" id="CP013232">
    <property type="protein sequence ID" value="AMO92809.1"/>
    <property type="molecule type" value="Genomic_DNA"/>
</dbReference>
<dbReference type="Proteomes" id="UP000072421">
    <property type="component" value="Chromosome"/>
</dbReference>
<accession>A0A127P4P7</accession>
<protein>
    <submittedName>
        <fullName evidence="2">Uncharacterized protein</fullName>
    </submittedName>
</protein>
<evidence type="ECO:0000313" key="3">
    <source>
        <dbReference type="Proteomes" id="UP000072421"/>
    </source>
</evidence>
<dbReference type="PATRIC" id="fig|158899.10.peg.78"/>
<proteinExistence type="predicted"/>
<evidence type="ECO:0000313" key="2">
    <source>
        <dbReference type="EMBL" id="AMO92809.1"/>
    </source>
</evidence>
<evidence type="ECO:0000256" key="1">
    <source>
        <dbReference type="SAM" id="MobiDB-lite"/>
    </source>
</evidence>
<gene>
    <name evidence="2" type="ORF">CFter6_0078</name>
</gene>
<name>A0A127P4P7_9BURK</name>
<feature type="region of interest" description="Disordered" evidence="1">
    <location>
        <begin position="43"/>
        <end position="76"/>
    </location>
</feature>
<reference evidence="2 3" key="1">
    <citation type="submission" date="2015-11" db="EMBL/GenBank/DDBJ databases">
        <title>Exploring the genomic traits of fungus-feeding bacterial genus Collimonas.</title>
        <authorList>
            <person name="Song C."/>
            <person name="Schmidt R."/>
            <person name="de Jager V."/>
            <person name="Krzyzanowska D."/>
            <person name="Jongedijk E."/>
            <person name="Cankar K."/>
            <person name="Beekwilder J."/>
            <person name="van Veen A."/>
            <person name="de Boer W."/>
            <person name="van Veen J.A."/>
            <person name="Garbeva P."/>
        </authorList>
    </citation>
    <scope>NUCLEOTIDE SEQUENCE [LARGE SCALE GENOMIC DNA]</scope>
    <source>
        <strain evidence="2 3">Ter6</strain>
    </source>
</reference>
<organism evidence="2">
    <name type="scientific">Collimonas fungivorans</name>
    <dbReference type="NCBI Taxonomy" id="158899"/>
    <lineage>
        <taxon>Bacteria</taxon>
        <taxon>Pseudomonadati</taxon>
        <taxon>Pseudomonadota</taxon>
        <taxon>Betaproteobacteria</taxon>
        <taxon>Burkholderiales</taxon>
        <taxon>Oxalobacteraceae</taxon>
        <taxon>Collimonas</taxon>
    </lineage>
</organism>
<dbReference type="AlphaFoldDB" id="A0A127P4P7"/>
<sequence>MTNGAAHAAPGHLRERMNMKMTIKLPKPRNPLVAPARARVAGAHAAHNPARRTRRIEKQNLNLLLSGRKRDGGEDA</sequence>